<organism evidence="4 5">
    <name type="scientific">Kitasatospora aburaviensis</name>
    <dbReference type="NCBI Taxonomy" id="67265"/>
    <lineage>
        <taxon>Bacteria</taxon>
        <taxon>Bacillati</taxon>
        <taxon>Actinomycetota</taxon>
        <taxon>Actinomycetes</taxon>
        <taxon>Kitasatosporales</taxon>
        <taxon>Streptomycetaceae</taxon>
        <taxon>Kitasatospora</taxon>
    </lineage>
</organism>
<dbReference type="InterPro" id="IPR000182">
    <property type="entry name" value="GNAT_dom"/>
</dbReference>
<dbReference type="EC" id="2.3.1.-" evidence="4"/>
<dbReference type="InterPro" id="IPR016181">
    <property type="entry name" value="Acyl_CoA_acyltransferase"/>
</dbReference>
<keyword evidence="5" id="KW-1185">Reference proteome</keyword>
<feature type="domain" description="N-acetyltransferase" evidence="3">
    <location>
        <begin position="12"/>
        <end position="160"/>
    </location>
</feature>
<evidence type="ECO:0000313" key="5">
    <source>
        <dbReference type="Proteomes" id="UP001596067"/>
    </source>
</evidence>
<dbReference type="Pfam" id="PF00583">
    <property type="entry name" value="Acetyltransf_1"/>
    <property type="match status" value="2"/>
</dbReference>
<keyword evidence="2 4" id="KW-0012">Acyltransferase</keyword>
<dbReference type="PANTHER" id="PTHR43420">
    <property type="entry name" value="ACETYLTRANSFERASE"/>
    <property type="match status" value="1"/>
</dbReference>
<gene>
    <name evidence="4" type="ORF">ACFP0N_27085</name>
</gene>
<dbReference type="EMBL" id="JBHSOD010000042">
    <property type="protein sequence ID" value="MFC5888638.1"/>
    <property type="molecule type" value="Genomic_DNA"/>
</dbReference>
<dbReference type="CDD" id="cd04301">
    <property type="entry name" value="NAT_SF"/>
    <property type="match status" value="2"/>
</dbReference>
<dbReference type="PROSITE" id="PS51186">
    <property type="entry name" value="GNAT"/>
    <property type="match status" value="2"/>
</dbReference>
<dbReference type="SUPFAM" id="SSF55729">
    <property type="entry name" value="Acyl-CoA N-acyltransferases (Nat)"/>
    <property type="match status" value="2"/>
</dbReference>
<evidence type="ECO:0000313" key="4">
    <source>
        <dbReference type="EMBL" id="MFC5888638.1"/>
    </source>
</evidence>
<sequence length="317" mass="34437">MSELLPALPTGYRARPASAEDLGAVHRLVAACEHELYGRPQTDAGGVAADFARPGLVPASDTLLVHDPDGRLAAHAWVNRRSKVDVHPGHRGRGLGAALLDWAEARARQADGGQIVQTVPDGDTAAVALLRSRGYQPMVTEWLLEFGLAEGAAPAVPEPPEGITVRPFRPGGTAAERDARAAHRLVQDAFDEWQPRRMDYEEWARHTVERPAFAPAMSVLAFAGDQLVGAAIALDLPDTGEGYLEQVAVRRDHRNRGIARLLLRHAFRTFQQRGRRSGTLWTHSNTGALDLYLRVGMTVRHSSTVHRKGLGAARPSV</sequence>
<protein>
    <submittedName>
        <fullName evidence="4">GNAT family N-acetyltransferase</fullName>
        <ecNumber evidence="4">2.3.1.-</ecNumber>
    </submittedName>
</protein>
<reference evidence="5" key="1">
    <citation type="journal article" date="2019" name="Int. J. Syst. Evol. Microbiol.">
        <title>The Global Catalogue of Microorganisms (GCM) 10K type strain sequencing project: providing services to taxonomists for standard genome sequencing and annotation.</title>
        <authorList>
            <consortium name="The Broad Institute Genomics Platform"/>
            <consortium name="The Broad Institute Genome Sequencing Center for Infectious Disease"/>
            <person name="Wu L."/>
            <person name="Ma J."/>
        </authorList>
    </citation>
    <scope>NUCLEOTIDE SEQUENCE [LARGE SCALE GENOMIC DNA]</scope>
    <source>
        <strain evidence="5">CGMCC 4.1469</strain>
    </source>
</reference>
<dbReference type="Proteomes" id="UP001596067">
    <property type="component" value="Unassembled WGS sequence"/>
</dbReference>
<evidence type="ECO:0000259" key="3">
    <source>
        <dbReference type="PROSITE" id="PS51186"/>
    </source>
</evidence>
<feature type="domain" description="N-acetyltransferase" evidence="3">
    <location>
        <begin position="163"/>
        <end position="317"/>
    </location>
</feature>
<dbReference type="Gene3D" id="3.40.630.30">
    <property type="match status" value="1"/>
</dbReference>
<evidence type="ECO:0000256" key="2">
    <source>
        <dbReference type="ARBA" id="ARBA00023315"/>
    </source>
</evidence>
<dbReference type="GO" id="GO:0016746">
    <property type="term" value="F:acyltransferase activity"/>
    <property type="evidence" value="ECO:0007669"/>
    <property type="project" value="UniProtKB-KW"/>
</dbReference>
<keyword evidence="1 4" id="KW-0808">Transferase</keyword>
<dbReference type="RefSeq" id="WP_313761325.1">
    <property type="nucleotide sequence ID" value="NZ_BAAAVH010000040.1"/>
</dbReference>
<dbReference type="InterPro" id="IPR050680">
    <property type="entry name" value="YpeA/RimI_acetyltransf"/>
</dbReference>
<comment type="caution">
    <text evidence="4">The sequence shown here is derived from an EMBL/GenBank/DDBJ whole genome shotgun (WGS) entry which is preliminary data.</text>
</comment>
<name>A0ABW1F5Q2_9ACTN</name>
<evidence type="ECO:0000256" key="1">
    <source>
        <dbReference type="ARBA" id="ARBA00022679"/>
    </source>
</evidence>
<accession>A0ABW1F5Q2</accession>
<proteinExistence type="predicted"/>